<keyword evidence="1" id="KW-0812">Transmembrane</keyword>
<accession>A0A1Q8QRI2</accession>
<comment type="caution">
    <text evidence="2">The sequence shown here is derived from an EMBL/GenBank/DDBJ whole genome shotgun (WGS) entry which is preliminary data.</text>
</comment>
<proteinExistence type="predicted"/>
<reference evidence="2 3" key="1">
    <citation type="submission" date="2016-09" db="EMBL/GenBank/DDBJ databases">
        <title>Complete genome of Desulfosporosinus sp. OL.</title>
        <authorList>
            <person name="Mardanov A."/>
            <person name="Beletsky A."/>
            <person name="Panova A."/>
            <person name="Karnachuk O."/>
            <person name="Ravin N."/>
        </authorList>
    </citation>
    <scope>NUCLEOTIDE SEQUENCE [LARGE SCALE GENOMIC DNA]</scope>
    <source>
        <strain evidence="2 3">OL</strain>
    </source>
</reference>
<keyword evidence="1" id="KW-0472">Membrane</keyword>
<dbReference type="STRING" id="1888891.DSOL_3266"/>
<keyword evidence="1" id="KW-1133">Transmembrane helix</keyword>
<dbReference type="AlphaFoldDB" id="A0A1Q8QRI2"/>
<protein>
    <submittedName>
        <fullName evidence="2">Uncharacterized protein</fullName>
    </submittedName>
</protein>
<evidence type="ECO:0000256" key="1">
    <source>
        <dbReference type="SAM" id="Phobius"/>
    </source>
</evidence>
<dbReference type="Proteomes" id="UP000186102">
    <property type="component" value="Unassembled WGS sequence"/>
</dbReference>
<feature type="transmembrane region" description="Helical" evidence="1">
    <location>
        <begin position="20"/>
        <end position="38"/>
    </location>
</feature>
<evidence type="ECO:0000313" key="3">
    <source>
        <dbReference type="Proteomes" id="UP000186102"/>
    </source>
</evidence>
<organism evidence="2 3">
    <name type="scientific">Desulfosporosinus metallidurans</name>
    <dbReference type="NCBI Taxonomy" id="1888891"/>
    <lineage>
        <taxon>Bacteria</taxon>
        <taxon>Bacillati</taxon>
        <taxon>Bacillota</taxon>
        <taxon>Clostridia</taxon>
        <taxon>Eubacteriales</taxon>
        <taxon>Desulfitobacteriaceae</taxon>
        <taxon>Desulfosporosinus</taxon>
    </lineage>
</organism>
<name>A0A1Q8QRI2_9FIRM</name>
<sequence>MSLSIVPSDVLGYIGSVFNSIWPILAVGLGIMAVPMVIRAAKSAFSR</sequence>
<dbReference type="RefSeq" id="WP_170871527.1">
    <property type="nucleotide sequence ID" value="NZ_MLBF01000028.1"/>
</dbReference>
<evidence type="ECO:0000313" key="2">
    <source>
        <dbReference type="EMBL" id="OLN29926.1"/>
    </source>
</evidence>
<dbReference type="EMBL" id="MLBF01000028">
    <property type="protein sequence ID" value="OLN29926.1"/>
    <property type="molecule type" value="Genomic_DNA"/>
</dbReference>
<gene>
    <name evidence="2" type="ORF">DSOL_3266</name>
</gene>
<keyword evidence="3" id="KW-1185">Reference proteome</keyword>